<accession>A0A5R9J0R5</accession>
<gene>
    <name evidence="1" type="ORF">FE263_17085</name>
</gene>
<evidence type="ECO:0000313" key="1">
    <source>
        <dbReference type="EMBL" id="TLU71224.1"/>
    </source>
</evidence>
<reference evidence="1 2" key="1">
    <citation type="submission" date="2019-05" db="EMBL/GenBank/DDBJ databases">
        <authorList>
            <person name="Pankratov T."/>
            <person name="Grouzdev D."/>
        </authorList>
    </citation>
    <scope>NUCLEOTIDE SEQUENCE [LARGE SCALE GENOMIC DNA]</scope>
    <source>
        <strain evidence="1 2">KEBCLARHB70R</strain>
    </source>
</reference>
<dbReference type="AlphaFoldDB" id="A0A5R9J0R5"/>
<keyword evidence="2" id="KW-1185">Reference proteome</keyword>
<proteinExistence type="predicted"/>
<dbReference type="OrthoDB" id="7284167at2"/>
<organism evidence="1 2">
    <name type="scientific">Lichenicoccus roseus</name>
    <dbReference type="NCBI Taxonomy" id="2683649"/>
    <lineage>
        <taxon>Bacteria</taxon>
        <taxon>Pseudomonadati</taxon>
        <taxon>Pseudomonadota</taxon>
        <taxon>Alphaproteobacteria</taxon>
        <taxon>Acetobacterales</taxon>
        <taxon>Acetobacteraceae</taxon>
        <taxon>Lichenicoccus</taxon>
    </lineage>
</organism>
<dbReference type="Proteomes" id="UP000305654">
    <property type="component" value="Unassembled WGS sequence"/>
</dbReference>
<sequence>MTDKSAPVGVNHINIQHAPASALMEKRKDGAVVHEPTARTPLPNAFAYTVPDSCRMGGFGRTLLYKLAKEGRLRLLKAGGRTLVCGDSLRALIAGRTA</sequence>
<name>A0A5R9J0R5_9PROT</name>
<comment type="caution">
    <text evidence="1">The sequence shown here is derived from an EMBL/GenBank/DDBJ whole genome shotgun (WGS) entry which is preliminary data.</text>
</comment>
<dbReference type="RefSeq" id="WP_138327261.1">
    <property type="nucleotide sequence ID" value="NZ_VCDI01000007.1"/>
</dbReference>
<dbReference type="EMBL" id="VCDI01000007">
    <property type="protein sequence ID" value="TLU71224.1"/>
    <property type="molecule type" value="Genomic_DNA"/>
</dbReference>
<protein>
    <submittedName>
        <fullName evidence="1">Helix-turn-helix domain-containing protein</fullName>
    </submittedName>
</protein>
<evidence type="ECO:0000313" key="2">
    <source>
        <dbReference type="Proteomes" id="UP000305654"/>
    </source>
</evidence>